<evidence type="ECO:0000256" key="6">
    <source>
        <dbReference type="ARBA" id="ARBA00022847"/>
    </source>
</evidence>
<feature type="transmembrane region" description="Helical" evidence="14">
    <location>
        <begin position="201"/>
        <end position="222"/>
    </location>
</feature>
<keyword evidence="10 14" id="KW-0472">Membrane</keyword>
<feature type="transmembrane region" description="Helical" evidence="14">
    <location>
        <begin position="247"/>
        <end position="267"/>
    </location>
</feature>
<dbReference type="Gene3D" id="1.20.1730.10">
    <property type="entry name" value="Sodium/glucose cotransporter"/>
    <property type="match status" value="1"/>
</dbReference>
<dbReference type="GO" id="GO:0005298">
    <property type="term" value="F:proline:sodium symporter activity"/>
    <property type="evidence" value="ECO:0007669"/>
    <property type="project" value="UniProtKB-UniRule"/>
</dbReference>
<gene>
    <name evidence="15" type="ORF">FB460_1558</name>
</gene>
<evidence type="ECO:0000256" key="1">
    <source>
        <dbReference type="ARBA" id="ARBA00004651"/>
    </source>
</evidence>
<name>A0A542ZBK4_9ACTN</name>
<evidence type="ECO:0000256" key="2">
    <source>
        <dbReference type="ARBA" id="ARBA00006434"/>
    </source>
</evidence>
<dbReference type="GO" id="GO:0031402">
    <property type="term" value="F:sodium ion binding"/>
    <property type="evidence" value="ECO:0007669"/>
    <property type="project" value="UniProtKB-UniRule"/>
</dbReference>
<sequence length="522" mass="54999">MSPDTVVKIIAMLLYFAGMIAVGVWATKRTRTMQDYMLGGRNLPPAVAALSAGASDMSGWLLMGLPGAIYMGGLVQAWIAIGLTLGAWVNWKIVAPRLRIYTEVSGNAITIPSFLDNRFATGGRALRVIAGLVILVFFTFYVSSGFVAGGQFTVSAFGDVLSSLGLSDDGSRYMAGMLVVAGVTIAYTLVGGFLGASYTDFFQGVLMFLALLLVPIVALFIAGGPGEVVSNVNEAQPGSFNLFDMEAGGGFITVLGLFAWGLGYFGQPHIIVRFMALRDMRDAVTGRRIGIGWMALCVAGAIGSAIVGIGYIGQRDALTVTDTENGETVFLDMAQQLFPSVIAGLVLAAVLAAIMSTISSQLVVSSSALVEDLTKMVLGDDLKMSPRRQVWLGRAGVGLVAVIAIALAWNPDSSILDLVGFAWAGFGASFGSVVVLSLFWRRFTGPGAIAAMIGGALTVALWKIFGLDAVVYELLPGFAVSLILGLVVSKAKPEEQPKIDAEFDKMLELLHSEVKQTDATQA</sequence>
<evidence type="ECO:0000256" key="5">
    <source>
        <dbReference type="ARBA" id="ARBA00022692"/>
    </source>
</evidence>
<feature type="transmembrane region" description="Helical" evidence="14">
    <location>
        <begin position="173"/>
        <end position="194"/>
    </location>
</feature>
<evidence type="ECO:0000256" key="3">
    <source>
        <dbReference type="ARBA" id="ARBA00022448"/>
    </source>
</evidence>
<dbReference type="PROSITE" id="PS00457">
    <property type="entry name" value="NA_SOLUT_SYMP_2"/>
    <property type="match status" value="1"/>
</dbReference>
<dbReference type="GO" id="GO:0015193">
    <property type="term" value="F:L-proline transmembrane transporter activity"/>
    <property type="evidence" value="ECO:0007669"/>
    <property type="project" value="TreeGrafter"/>
</dbReference>
<keyword evidence="3 14" id="KW-0813">Transport</keyword>
<keyword evidence="8 14" id="KW-0915">Sodium</keyword>
<evidence type="ECO:0000256" key="14">
    <source>
        <dbReference type="RuleBase" id="RU366012"/>
    </source>
</evidence>
<evidence type="ECO:0000256" key="12">
    <source>
        <dbReference type="ARBA" id="ARBA00033708"/>
    </source>
</evidence>
<keyword evidence="7 14" id="KW-1133">Transmembrane helix</keyword>
<feature type="transmembrane region" description="Helical" evidence="14">
    <location>
        <begin position="288"/>
        <end position="312"/>
    </location>
</feature>
<dbReference type="GO" id="GO:0015824">
    <property type="term" value="P:proline transport"/>
    <property type="evidence" value="ECO:0007669"/>
    <property type="project" value="UniProtKB-UniRule"/>
</dbReference>
<dbReference type="EMBL" id="VFOR01000002">
    <property type="protein sequence ID" value="TQL57718.1"/>
    <property type="molecule type" value="Genomic_DNA"/>
</dbReference>
<evidence type="ECO:0000256" key="13">
    <source>
        <dbReference type="RuleBase" id="RU362091"/>
    </source>
</evidence>
<accession>A0A542ZBK4</accession>
<feature type="transmembrane region" description="Helical" evidence="14">
    <location>
        <begin position="471"/>
        <end position="488"/>
    </location>
</feature>
<dbReference type="InterPro" id="IPR038377">
    <property type="entry name" value="Na/Glc_symporter_sf"/>
</dbReference>
<protein>
    <recommendedName>
        <fullName evidence="14">Sodium/proline symporter</fullName>
    </recommendedName>
    <alternativeName>
        <fullName evidence="14">Proline permease</fullName>
    </alternativeName>
</protein>
<proteinExistence type="inferred from homology"/>
<evidence type="ECO:0000256" key="8">
    <source>
        <dbReference type="ARBA" id="ARBA00023053"/>
    </source>
</evidence>
<dbReference type="InterPro" id="IPR011851">
    <property type="entry name" value="Na/Pro_symporter"/>
</dbReference>
<dbReference type="CDD" id="cd11475">
    <property type="entry name" value="SLC5sbd_PutP"/>
    <property type="match status" value="1"/>
</dbReference>
<organism evidence="15 16">
    <name type="scientific">Propioniferax innocua</name>
    <dbReference type="NCBI Taxonomy" id="1753"/>
    <lineage>
        <taxon>Bacteria</taxon>
        <taxon>Bacillati</taxon>
        <taxon>Actinomycetota</taxon>
        <taxon>Actinomycetes</taxon>
        <taxon>Propionibacteriales</taxon>
        <taxon>Propionibacteriaceae</taxon>
        <taxon>Propioniferax</taxon>
    </lineage>
</organism>
<feature type="transmembrane region" description="Helical" evidence="14">
    <location>
        <begin position="421"/>
        <end position="440"/>
    </location>
</feature>
<evidence type="ECO:0000256" key="7">
    <source>
        <dbReference type="ARBA" id="ARBA00022989"/>
    </source>
</evidence>
<keyword evidence="11 14" id="KW-0739">Sodium transport</keyword>
<keyword evidence="5 14" id="KW-0812">Transmembrane</keyword>
<dbReference type="NCBIfam" id="TIGR00813">
    <property type="entry name" value="sss"/>
    <property type="match status" value="1"/>
</dbReference>
<dbReference type="AlphaFoldDB" id="A0A542ZBK4"/>
<feature type="transmembrane region" description="Helical" evidence="14">
    <location>
        <begin position="6"/>
        <end position="26"/>
    </location>
</feature>
<comment type="subcellular location">
    <subcellularLocation>
        <location evidence="1 14">Cell membrane</location>
        <topology evidence="1 14">Multi-pass membrane protein</topology>
    </subcellularLocation>
</comment>
<dbReference type="PANTHER" id="PTHR48086:SF3">
    <property type="entry name" value="SODIUM_PROLINE SYMPORTER"/>
    <property type="match status" value="1"/>
</dbReference>
<dbReference type="RefSeq" id="WP_142093565.1">
    <property type="nucleotide sequence ID" value="NZ_BAAAMD010000003.1"/>
</dbReference>
<feature type="transmembrane region" description="Helical" evidence="14">
    <location>
        <begin position="391"/>
        <end position="409"/>
    </location>
</feature>
<dbReference type="PANTHER" id="PTHR48086">
    <property type="entry name" value="SODIUM/PROLINE SYMPORTER-RELATED"/>
    <property type="match status" value="1"/>
</dbReference>
<keyword evidence="9 14" id="KW-0406">Ion transport</keyword>
<comment type="catalytic activity">
    <reaction evidence="12">
        <text>L-proline(in) + Na(+)(in) = L-proline(out) + Na(+)(out)</text>
        <dbReference type="Rhea" id="RHEA:28967"/>
        <dbReference type="ChEBI" id="CHEBI:29101"/>
        <dbReference type="ChEBI" id="CHEBI:60039"/>
    </reaction>
</comment>
<keyword evidence="16" id="KW-1185">Reference proteome</keyword>
<dbReference type="NCBIfam" id="TIGR02121">
    <property type="entry name" value="Na_Pro_sym"/>
    <property type="match status" value="1"/>
</dbReference>
<evidence type="ECO:0000313" key="15">
    <source>
        <dbReference type="EMBL" id="TQL57718.1"/>
    </source>
</evidence>
<evidence type="ECO:0000256" key="11">
    <source>
        <dbReference type="ARBA" id="ARBA00023201"/>
    </source>
</evidence>
<dbReference type="OrthoDB" id="9789704at2"/>
<comment type="function">
    <text evidence="14">Catalyzes the sodium-dependent uptake of extracellular L-proline.</text>
</comment>
<keyword evidence="6 14" id="KW-0769">Symport</keyword>
<dbReference type="InterPro" id="IPR050277">
    <property type="entry name" value="Sodium:Solute_Symporter"/>
</dbReference>
<comment type="caution">
    <text evidence="15">The sequence shown here is derived from an EMBL/GenBank/DDBJ whole genome shotgun (WGS) entry which is preliminary data.</text>
</comment>
<evidence type="ECO:0000313" key="16">
    <source>
        <dbReference type="Proteomes" id="UP000316196"/>
    </source>
</evidence>
<keyword evidence="14" id="KW-0029">Amino-acid transport</keyword>
<evidence type="ECO:0000256" key="10">
    <source>
        <dbReference type="ARBA" id="ARBA00023136"/>
    </source>
</evidence>
<evidence type="ECO:0000256" key="4">
    <source>
        <dbReference type="ARBA" id="ARBA00022475"/>
    </source>
</evidence>
<reference evidence="15 16" key="1">
    <citation type="submission" date="2019-06" db="EMBL/GenBank/DDBJ databases">
        <title>Sequencing the genomes of 1000 actinobacteria strains.</title>
        <authorList>
            <person name="Klenk H.-P."/>
        </authorList>
    </citation>
    <scope>NUCLEOTIDE SEQUENCE [LARGE SCALE GENOMIC DNA]</scope>
    <source>
        <strain evidence="15 16">DSM 8251</strain>
    </source>
</reference>
<evidence type="ECO:0000256" key="9">
    <source>
        <dbReference type="ARBA" id="ARBA00023065"/>
    </source>
</evidence>
<dbReference type="PROSITE" id="PS50283">
    <property type="entry name" value="NA_SOLUT_SYMP_3"/>
    <property type="match status" value="1"/>
</dbReference>
<dbReference type="InterPro" id="IPR001734">
    <property type="entry name" value="Na/solute_symporter"/>
</dbReference>
<feature type="transmembrane region" description="Helical" evidence="14">
    <location>
        <begin position="447"/>
        <end position="465"/>
    </location>
</feature>
<comment type="similarity">
    <text evidence="2 13">Belongs to the sodium:solute symporter (SSF) (TC 2.A.21) family.</text>
</comment>
<dbReference type="GO" id="GO:0005886">
    <property type="term" value="C:plasma membrane"/>
    <property type="evidence" value="ECO:0007669"/>
    <property type="project" value="UniProtKB-SubCell"/>
</dbReference>
<feature type="transmembrane region" description="Helical" evidence="14">
    <location>
        <begin position="69"/>
        <end position="91"/>
    </location>
</feature>
<feature type="transmembrane region" description="Helical" evidence="14">
    <location>
        <begin position="128"/>
        <end position="153"/>
    </location>
</feature>
<keyword evidence="4 14" id="KW-1003">Cell membrane</keyword>
<feature type="transmembrane region" description="Helical" evidence="14">
    <location>
        <begin position="341"/>
        <end position="370"/>
    </location>
</feature>
<dbReference type="InterPro" id="IPR018212">
    <property type="entry name" value="Na/solute_symporter_CS"/>
</dbReference>
<dbReference type="Pfam" id="PF00474">
    <property type="entry name" value="SSF"/>
    <property type="match status" value="1"/>
</dbReference>
<dbReference type="Proteomes" id="UP000316196">
    <property type="component" value="Unassembled WGS sequence"/>
</dbReference>